<dbReference type="EMBL" id="JAENJH010000001">
    <property type="protein sequence ID" value="MBK1783588.1"/>
    <property type="molecule type" value="Genomic_DNA"/>
</dbReference>
<dbReference type="Proteomes" id="UP000635245">
    <property type="component" value="Unassembled WGS sequence"/>
</dbReference>
<evidence type="ECO:0000256" key="2">
    <source>
        <dbReference type="SAM" id="Phobius"/>
    </source>
</evidence>
<reference evidence="3" key="1">
    <citation type="submission" date="2020-12" db="EMBL/GenBank/DDBJ databases">
        <title>Prauserella sp. ASG 168, a novel actinomycete isolated from cave rock.</title>
        <authorList>
            <person name="Suriyachadkun C."/>
        </authorList>
    </citation>
    <scope>NUCLEOTIDE SEQUENCE</scope>
    <source>
        <strain evidence="3">ASG 168</strain>
    </source>
</reference>
<evidence type="ECO:0000256" key="1">
    <source>
        <dbReference type="SAM" id="MobiDB-lite"/>
    </source>
</evidence>
<keyword evidence="4" id="KW-1185">Reference proteome</keyword>
<protein>
    <recommendedName>
        <fullName evidence="5">DUF4350 domain-containing protein</fullName>
    </recommendedName>
</protein>
<keyword evidence="2" id="KW-0812">Transmembrane</keyword>
<keyword evidence="2" id="KW-1133">Transmembrane helix</keyword>
<comment type="caution">
    <text evidence="3">The sequence shown here is derived from an EMBL/GenBank/DDBJ whole genome shotgun (WGS) entry which is preliminary data.</text>
</comment>
<evidence type="ECO:0000313" key="3">
    <source>
        <dbReference type="EMBL" id="MBK1783588.1"/>
    </source>
</evidence>
<organism evidence="3 4">
    <name type="scientific">Prauserella cavernicola</name>
    <dbReference type="NCBI Taxonomy" id="2800127"/>
    <lineage>
        <taxon>Bacteria</taxon>
        <taxon>Bacillati</taxon>
        <taxon>Actinomycetota</taxon>
        <taxon>Actinomycetes</taxon>
        <taxon>Pseudonocardiales</taxon>
        <taxon>Pseudonocardiaceae</taxon>
        <taxon>Prauserella</taxon>
    </lineage>
</organism>
<evidence type="ECO:0000313" key="4">
    <source>
        <dbReference type="Proteomes" id="UP000635245"/>
    </source>
</evidence>
<gene>
    <name evidence="3" type="ORF">JHE00_04555</name>
</gene>
<sequence length="455" mass="50117">MAERTVRRTKEWARWTLLGAAVVVLVVFLLAQRTQDVDVSYGQSPSQSGITEDDDVSLSDATVPSVPEMKEMIAADPVVRLPGSIARWDEQAVREVIGDSDVRILVAPPGLDKAERRRVMTVEADLEETVLTVVGTRSTGGLYVAVADRITGWRSQFATGDITGHLVRLISSLEKREDPELSSDFPWREPTGAELDAVAADLRTDGVHVADGATLERVPEESSAAAFPDEDALYVALPMQEFGEAVPRYGPALTRLFPDRPVVVMYGSWIEYHGPNATDFARLSATVFYAHFADRLSRYDYPQTNVLGVWLDRVTDVRYAGLFDRPLPYVPVDPLTVTLPALPWLFTACVVGFVALSFGPLSSRRGSLLQGPRARLAGLTALTIEVSGLTDERSDPSLTRGIGKLDAAREALESELPARQVRRLLDDAENELDDTARLLGRDAYRPRNYLQGRLR</sequence>
<proteinExistence type="predicted"/>
<keyword evidence="2" id="KW-0472">Membrane</keyword>
<feature type="compositionally biased region" description="Polar residues" evidence="1">
    <location>
        <begin position="41"/>
        <end position="50"/>
    </location>
</feature>
<name>A0A934QPD1_9PSEU</name>
<accession>A0A934QPD1</accession>
<feature type="transmembrane region" description="Helical" evidence="2">
    <location>
        <begin position="12"/>
        <end position="31"/>
    </location>
</feature>
<evidence type="ECO:0008006" key="5">
    <source>
        <dbReference type="Google" id="ProtNLM"/>
    </source>
</evidence>
<dbReference type="AlphaFoldDB" id="A0A934QPD1"/>
<dbReference type="RefSeq" id="WP_200315018.1">
    <property type="nucleotide sequence ID" value="NZ_JAENJH010000001.1"/>
</dbReference>
<feature type="region of interest" description="Disordered" evidence="1">
    <location>
        <begin position="40"/>
        <end position="60"/>
    </location>
</feature>